<keyword evidence="4" id="KW-0012">Acyltransferase</keyword>
<evidence type="ECO:0000259" key="2">
    <source>
        <dbReference type="Pfam" id="PF01757"/>
    </source>
</evidence>
<evidence type="ECO:0000259" key="3">
    <source>
        <dbReference type="Pfam" id="PF19040"/>
    </source>
</evidence>
<dbReference type="InterPro" id="IPR043968">
    <property type="entry name" value="SGNH"/>
</dbReference>
<organism evidence="4 5">
    <name type="scientific">Microbacterium hatanonis</name>
    <dbReference type="NCBI Taxonomy" id="404366"/>
    <lineage>
        <taxon>Bacteria</taxon>
        <taxon>Bacillati</taxon>
        <taxon>Actinomycetota</taxon>
        <taxon>Actinomycetes</taxon>
        <taxon>Micrococcales</taxon>
        <taxon>Microbacteriaceae</taxon>
        <taxon>Microbacterium</taxon>
    </lineage>
</organism>
<evidence type="ECO:0000256" key="1">
    <source>
        <dbReference type="SAM" id="Phobius"/>
    </source>
</evidence>
<feature type="transmembrane region" description="Helical" evidence="1">
    <location>
        <begin position="213"/>
        <end position="235"/>
    </location>
</feature>
<keyword evidence="5" id="KW-1185">Reference proteome</keyword>
<feature type="transmembrane region" description="Helical" evidence="1">
    <location>
        <begin position="311"/>
        <end position="330"/>
    </location>
</feature>
<evidence type="ECO:0000313" key="5">
    <source>
        <dbReference type="Proteomes" id="UP000321034"/>
    </source>
</evidence>
<dbReference type="AlphaFoldDB" id="A0A5C8I6V2"/>
<keyword evidence="1" id="KW-0812">Transmembrane</keyword>
<dbReference type="RefSeq" id="WP_147894250.1">
    <property type="nucleotide sequence ID" value="NZ_BAAANR010000001.1"/>
</dbReference>
<dbReference type="Pfam" id="PF19040">
    <property type="entry name" value="SGNH"/>
    <property type="match status" value="1"/>
</dbReference>
<feature type="domain" description="Acyltransferase 3" evidence="2">
    <location>
        <begin position="24"/>
        <end position="354"/>
    </location>
</feature>
<protein>
    <submittedName>
        <fullName evidence="4">Acyltransferase</fullName>
    </submittedName>
</protein>
<keyword evidence="1" id="KW-0472">Membrane</keyword>
<keyword evidence="4" id="KW-0808">Transferase</keyword>
<feature type="transmembrane region" description="Helical" evidence="1">
    <location>
        <begin position="90"/>
        <end position="109"/>
    </location>
</feature>
<dbReference type="PANTHER" id="PTHR23028:SF53">
    <property type="entry name" value="ACYL_TRANSF_3 DOMAIN-CONTAINING PROTEIN"/>
    <property type="match status" value="1"/>
</dbReference>
<feature type="transmembrane region" description="Helical" evidence="1">
    <location>
        <begin position="190"/>
        <end position="207"/>
    </location>
</feature>
<proteinExistence type="predicted"/>
<accession>A0A5C8I6V2</accession>
<comment type="caution">
    <text evidence="4">The sequence shown here is derived from an EMBL/GenBank/DDBJ whole genome shotgun (WGS) entry which is preliminary data.</text>
</comment>
<feature type="transmembrane region" description="Helical" evidence="1">
    <location>
        <begin position="336"/>
        <end position="353"/>
    </location>
</feature>
<dbReference type="Pfam" id="PF01757">
    <property type="entry name" value="Acyl_transf_3"/>
    <property type="match status" value="1"/>
</dbReference>
<feature type="transmembrane region" description="Helical" evidence="1">
    <location>
        <begin position="247"/>
        <end position="265"/>
    </location>
</feature>
<dbReference type="GO" id="GO:0009103">
    <property type="term" value="P:lipopolysaccharide biosynthetic process"/>
    <property type="evidence" value="ECO:0007669"/>
    <property type="project" value="TreeGrafter"/>
</dbReference>
<dbReference type="GO" id="GO:0016020">
    <property type="term" value="C:membrane"/>
    <property type="evidence" value="ECO:0007669"/>
    <property type="project" value="TreeGrafter"/>
</dbReference>
<feature type="transmembrane region" description="Helical" evidence="1">
    <location>
        <begin position="374"/>
        <end position="396"/>
    </location>
</feature>
<dbReference type="Proteomes" id="UP000321034">
    <property type="component" value="Unassembled WGS sequence"/>
</dbReference>
<feature type="domain" description="SGNH" evidence="3">
    <location>
        <begin position="466"/>
        <end position="695"/>
    </location>
</feature>
<feature type="transmembrane region" description="Helical" evidence="1">
    <location>
        <begin position="26"/>
        <end position="43"/>
    </location>
</feature>
<feature type="transmembrane region" description="Helical" evidence="1">
    <location>
        <begin position="271"/>
        <end position="290"/>
    </location>
</feature>
<keyword evidence="1" id="KW-1133">Transmembrane helix</keyword>
<dbReference type="OrthoDB" id="3404679at2"/>
<feature type="transmembrane region" description="Helical" evidence="1">
    <location>
        <begin position="49"/>
        <end position="69"/>
    </location>
</feature>
<name>A0A5C8I6V2_9MICO</name>
<sequence length="704" mass="76721">MATPAVQAPSNEPAERTRTFRTDIQSLRALAIAAVVLNHLWPLRFTGGYVGVDVFFVISGFLITGHLLAEIDRTGRVRLGRFYARRVRRLLPAALLVLAAAGALVYVFLPYPRWERNAAEIAAAALYVENWVLTGFSVDYSAANEAASAVQHYWSLSVEEQFYVVWPVLLLALAGWGVRRADDRRRRALVLIAVIGVASFAASVVYTQLAPNAAYFVTFTRMWEFALGGLVAVLASRIRLPRRAADLLSLLGFAGIVLSVFLFGPETPFPGWTALLPVLSTVAVIVAGTGHDRLVHSAVTAARPVQWVGDVSYSLYLWHWPLIVVAPFVLAGPLSTVSKIAVLVASLALAWLTHRLVERPAQRWRWWSTSTRRAFAGMAVGMVVILGAAGSMHAAYAQQSSYDLPDGPLRAGACVGPAAIADAASCPDAFGPPESAVITGAHVYWWAPEVCRPVDRMIYGDRTTTTHCDFSRGTSDPTDVWLVGDSHAEQWQGPLLDIAERRGWRLTISHFGGCPPADVPFAGFRTLWGPPEVAVCRAWSRDVSAAVVETRPDLVFTSMAGRFELLEGDLPPELAQERFAEGLVADWDAWADAGSRVFAIVDPPLNGDVRDPDCVLLNPQHPLECARPRAVALPPGDPLPLAVEKAARPEVRLIDLTDAFCDDQSCFAVIGGEPVYYDADHVSRRYSRMLADRFESAVDRAPGT</sequence>
<dbReference type="EMBL" id="VRSV01000001">
    <property type="protein sequence ID" value="TXK13605.1"/>
    <property type="molecule type" value="Genomic_DNA"/>
</dbReference>
<evidence type="ECO:0000313" key="4">
    <source>
        <dbReference type="EMBL" id="TXK13605.1"/>
    </source>
</evidence>
<dbReference type="InterPro" id="IPR002656">
    <property type="entry name" value="Acyl_transf_3_dom"/>
</dbReference>
<feature type="transmembrane region" description="Helical" evidence="1">
    <location>
        <begin position="161"/>
        <end position="178"/>
    </location>
</feature>
<dbReference type="InterPro" id="IPR050879">
    <property type="entry name" value="Acyltransferase_3"/>
</dbReference>
<dbReference type="PANTHER" id="PTHR23028">
    <property type="entry name" value="ACETYLTRANSFERASE"/>
    <property type="match status" value="1"/>
</dbReference>
<gene>
    <name evidence="4" type="ORF">FVP77_09555</name>
</gene>
<dbReference type="GO" id="GO:0016747">
    <property type="term" value="F:acyltransferase activity, transferring groups other than amino-acyl groups"/>
    <property type="evidence" value="ECO:0007669"/>
    <property type="project" value="InterPro"/>
</dbReference>
<reference evidence="4 5" key="1">
    <citation type="submission" date="2019-08" db="EMBL/GenBank/DDBJ databases">
        <authorList>
            <person name="Dong K."/>
        </authorList>
    </citation>
    <scope>NUCLEOTIDE SEQUENCE [LARGE SCALE GENOMIC DNA]</scope>
    <source>
        <strain evidence="4 5">JCM14558</strain>
    </source>
</reference>